<dbReference type="InterPro" id="IPR010182">
    <property type="entry name" value="ArgE/DapE"/>
</dbReference>
<evidence type="ECO:0000256" key="6">
    <source>
        <dbReference type="ARBA" id="ARBA00016853"/>
    </source>
</evidence>
<keyword evidence="7" id="KW-0028">Amino-acid biosynthesis</keyword>
<dbReference type="PANTHER" id="PTHR43808:SF8">
    <property type="entry name" value="PEPTIDASE M20 DIMERISATION DOMAIN-CONTAINING PROTEIN"/>
    <property type="match status" value="1"/>
</dbReference>
<dbReference type="PROSITE" id="PS00758">
    <property type="entry name" value="ARGE_DAPE_CPG2_1"/>
    <property type="match status" value="1"/>
</dbReference>
<dbReference type="InterPro" id="IPR001160">
    <property type="entry name" value="Peptidase_M20C"/>
</dbReference>
<dbReference type="SUPFAM" id="SSF53187">
    <property type="entry name" value="Zn-dependent exopeptidases"/>
    <property type="match status" value="1"/>
</dbReference>
<keyword evidence="10" id="KW-0862">Zinc</keyword>
<dbReference type="NCBIfam" id="TIGR01910">
    <property type="entry name" value="DapE-ArgE"/>
    <property type="match status" value="1"/>
</dbReference>
<comment type="cofactor">
    <cofactor evidence="1">
        <name>Co(2+)</name>
        <dbReference type="ChEBI" id="CHEBI:48828"/>
    </cofactor>
</comment>
<evidence type="ECO:0000256" key="1">
    <source>
        <dbReference type="ARBA" id="ARBA00001941"/>
    </source>
</evidence>
<proteinExistence type="inferred from homology"/>
<accession>A0ABN6SC57</accession>
<protein>
    <recommendedName>
        <fullName evidence="6">Probable succinyl-diaminopimelate desuccinylase</fullName>
        <ecNumber evidence="5">3.5.1.18</ecNumber>
    </recommendedName>
</protein>
<dbReference type="CDD" id="cd08659">
    <property type="entry name" value="M20_ArgE_DapE-like"/>
    <property type="match status" value="1"/>
</dbReference>
<dbReference type="Pfam" id="PF07687">
    <property type="entry name" value="M20_dimer"/>
    <property type="match status" value="1"/>
</dbReference>
<sequence>MTEAEKMELLRKLVAFRSVNGHELPVAQYIQSLFEAEGIESQVLPFGDDRANLVATIGSGEPVLAISGHMDVVDVNMNNWHTDPFVLTEAEDGDTYYGRGSTDMKSGLAAMIISMIELKRENAPLKGTLKFLVTAGEEVGQPGAERLTGEGYMKGVDALIIGEPSGYAGVYANKGELDLKIKVKGRAAHSSMPAMGINAVEALLEVLDQIKDEMHQRMDGVANPVLGGTVFNIDTIHGGNQVNAIPADAEAEINIRIIPELDNETILSIVNGVIDRFNASSKAQVSMDVDMDIIPIIGDKNCRLVKLAQEIAPDHMSQFPLSDKELEQARATAKMMGFEYVPNQLPVIGVSGGTDASKFLIDQPNGFSYLTFGPGSNTPHQDNEWVSKAMYLDFINMYKELFTAYLS</sequence>
<name>A0ABN6SC57_9BIFI</name>
<evidence type="ECO:0000256" key="10">
    <source>
        <dbReference type="ARBA" id="ARBA00022833"/>
    </source>
</evidence>
<evidence type="ECO:0000256" key="8">
    <source>
        <dbReference type="ARBA" id="ARBA00022723"/>
    </source>
</evidence>
<dbReference type="Proteomes" id="UP001321766">
    <property type="component" value="Chromosome"/>
</dbReference>
<comment type="catalytic activity">
    <reaction evidence="12">
        <text>N-succinyl-(2S,6S)-2,6-diaminopimelate + H2O = (2S,6S)-2,6-diaminopimelate + succinate</text>
        <dbReference type="Rhea" id="RHEA:22608"/>
        <dbReference type="ChEBI" id="CHEBI:15377"/>
        <dbReference type="ChEBI" id="CHEBI:30031"/>
        <dbReference type="ChEBI" id="CHEBI:57609"/>
        <dbReference type="ChEBI" id="CHEBI:58087"/>
        <dbReference type="EC" id="3.5.1.18"/>
    </reaction>
</comment>
<evidence type="ECO:0000256" key="2">
    <source>
        <dbReference type="ARBA" id="ARBA00001947"/>
    </source>
</evidence>
<evidence type="ECO:0000256" key="7">
    <source>
        <dbReference type="ARBA" id="ARBA00022605"/>
    </source>
</evidence>
<gene>
    <name evidence="14" type="ORF">KIM372_16070</name>
</gene>
<dbReference type="InterPro" id="IPR011650">
    <property type="entry name" value="Peptidase_M20_dimer"/>
</dbReference>
<keyword evidence="9" id="KW-0378">Hydrolase</keyword>
<evidence type="ECO:0000256" key="12">
    <source>
        <dbReference type="ARBA" id="ARBA00051301"/>
    </source>
</evidence>
<evidence type="ECO:0000256" key="9">
    <source>
        <dbReference type="ARBA" id="ARBA00022801"/>
    </source>
</evidence>
<evidence type="ECO:0000256" key="11">
    <source>
        <dbReference type="ARBA" id="ARBA00023285"/>
    </source>
</evidence>
<dbReference type="InterPro" id="IPR036264">
    <property type="entry name" value="Bact_exopeptidase_dim_dom"/>
</dbReference>
<evidence type="ECO:0000313" key="15">
    <source>
        <dbReference type="Proteomes" id="UP001321766"/>
    </source>
</evidence>
<dbReference type="SUPFAM" id="SSF55031">
    <property type="entry name" value="Bacterial exopeptidase dimerisation domain"/>
    <property type="match status" value="1"/>
</dbReference>
<dbReference type="EMBL" id="AP026798">
    <property type="protein sequence ID" value="BDR53700.1"/>
    <property type="molecule type" value="Genomic_DNA"/>
</dbReference>
<dbReference type="InterPro" id="IPR002933">
    <property type="entry name" value="Peptidase_M20"/>
</dbReference>
<organism evidence="14 15">
    <name type="scientific">Bombiscardovia nodaiensis</name>
    <dbReference type="NCBI Taxonomy" id="2932181"/>
    <lineage>
        <taxon>Bacteria</taxon>
        <taxon>Bacillati</taxon>
        <taxon>Actinomycetota</taxon>
        <taxon>Actinomycetes</taxon>
        <taxon>Bifidobacteriales</taxon>
        <taxon>Bifidobacteriaceae</taxon>
        <taxon>Bombiscardovia</taxon>
    </lineage>
</organism>
<feature type="domain" description="Peptidase M20 dimerisation" evidence="13">
    <location>
        <begin position="171"/>
        <end position="275"/>
    </location>
</feature>
<comment type="pathway">
    <text evidence="3">Amino-acid biosynthesis; L-lysine biosynthesis via DAP pathway; LL-2,6-diaminopimelate from (S)-tetrahydrodipicolinate (succinylase route): step 3/3.</text>
</comment>
<comment type="cofactor">
    <cofactor evidence="2">
        <name>Zn(2+)</name>
        <dbReference type="ChEBI" id="CHEBI:29105"/>
    </cofactor>
</comment>
<evidence type="ECO:0000256" key="5">
    <source>
        <dbReference type="ARBA" id="ARBA00011921"/>
    </source>
</evidence>
<comment type="similarity">
    <text evidence="4">Belongs to the peptidase M20A family.</text>
</comment>
<evidence type="ECO:0000313" key="14">
    <source>
        <dbReference type="EMBL" id="BDR53700.1"/>
    </source>
</evidence>
<dbReference type="NCBIfam" id="NF006365">
    <property type="entry name" value="PRK08588.1"/>
    <property type="match status" value="1"/>
</dbReference>
<evidence type="ECO:0000256" key="4">
    <source>
        <dbReference type="ARBA" id="ARBA00006247"/>
    </source>
</evidence>
<dbReference type="PRINTS" id="PR00934">
    <property type="entry name" value="XHISDIPTASE"/>
</dbReference>
<keyword evidence="15" id="KW-1185">Reference proteome</keyword>
<reference evidence="14 15" key="1">
    <citation type="journal article" date="2023" name="Microbiol. Spectr.">
        <title>Symbiosis of Carpenter Bees with Uncharacterized Lactic Acid Bacteria Showing NAD Auxotrophy.</title>
        <authorList>
            <person name="Kawasaki S."/>
            <person name="Ozawa K."/>
            <person name="Mori T."/>
            <person name="Yamamoto A."/>
            <person name="Ito M."/>
            <person name="Ohkuma M."/>
            <person name="Sakamoto M."/>
            <person name="Matsutani M."/>
        </authorList>
    </citation>
    <scope>NUCLEOTIDE SEQUENCE [LARGE SCALE GENOMIC DNA]</scope>
    <source>
        <strain evidence="14 15">Kim37-2</strain>
    </source>
</reference>
<dbReference type="Pfam" id="PF01546">
    <property type="entry name" value="Peptidase_M20"/>
    <property type="match status" value="1"/>
</dbReference>
<evidence type="ECO:0000256" key="3">
    <source>
        <dbReference type="ARBA" id="ARBA00005130"/>
    </source>
</evidence>
<dbReference type="PANTHER" id="PTHR43808">
    <property type="entry name" value="ACETYLORNITHINE DEACETYLASE"/>
    <property type="match status" value="1"/>
</dbReference>
<dbReference type="InterPro" id="IPR050072">
    <property type="entry name" value="Peptidase_M20A"/>
</dbReference>
<dbReference type="EC" id="3.5.1.18" evidence="5"/>
<keyword evidence="11" id="KW-0170">Cobalt</keyword>
<dbReference type="PROSITE" id="PS00759">
    <property type="entry name" value="ARGE_DAPE_CPG2_2"/>
    <property type="match status" value="1"/>
</dbReference>
<dbReference type="Gene3D" id="3.40.630.10">
    <property type="entry name" value="Zn peptidases"/>
    <property type="match status" value="1"/>
</dbReference>
<keyword evidence="8" id="KW-0479">Metal-binding</keyword>
<dbReference type="InterPro" id="IPR001261">
    <property type="entry name" value="ArgE/DapE_CS"/>
</dbReference>
<dbReference type="Gene3D" id="3.30.70.360">
    <property type="match status" value="1"/>
</dbReference>
<evidence type="ECO:0000259" key="13">
    <source>
        <dbReference type="Pfam" id="PF07687"/>
    </source>
</evidence>